<sequence>MLNIVAVLVVAVGVLCVLNTVLTLGMARRLRTQNELLANPSRFMPGNHFPPVMRVAGERTSAFSTTTVDGAPVDETFFDETSALVAAFSVGCAACEERFPEFLQFAAAFPGGRERVLALVIGAEGAEEKAELLKPVATVVVEDTHGGPLSTSLGTTAYPALGIIEPGGVVRASGTLIQDVAIALEKV</sequence>
<keyword evidence="1" id="KW-0472">Membrane</keyword>
<organism evidence="2 3">
    <name type="scientific">Microbispora maris</name>
    <dbReference type="NCBI Taxonomy" id="3144104"/>
    <lineage>
        <taxon>Bacteria</taxon>
        <taxon>Bacillati</taxon>
        <taxon>Actinomycetota</taxon>
        <taxon>Actinomycetes</taxon>
        <taxon>Streptosporangiales</taxon>
        <taxon>Streptosporangiaceae</taxon>
        <taxon>Microbispora</taxon>
    </lineage>
</organism>
<accession>A0ABV0AV72</accession>
<keyword evidence="3" id="KW-1185">Reference proteome</keyword>
<keyword evidence="1" id="KW-0812">Transmembrane</keyword>
<proteinExistence type="predicted"/>
<evidence type="ECO:0000313" key="2">
    <source>
        <dbReference type="EMBL" id="MEN3539170.1"/>
    </source>
</evidence>
<comment type="caution">
    <text evidence="2">The sequence shown here is derived from an EMBL/GenBank/DDBJ whole genome shotgun (WGS) entry which is preliminary data.</text>
</comment>
<reference evidence="2 3" key="1">
    <citation type="submission" date="2024-05" db="EMBL/GenBank/DDBJ databases">
        <title>Microbispora sp.ZYX-F-249.</title>
        <authorList>
            <person name="Xie H."/>
        </authorList>
    </citation>
    <scope>NUCLEOTIDE SEQUENCE [LARGE SCALE GENOMIC DNA]</scope>
    <source>
        <strain evidence="2 3">ZYX-F-249</strain>
    </source>
</reference>
<gene>
    <name evidence="2" type="ORF">AAH991_28935</name>
</gene>
<dbReference type="InterPro" id="IPR036249">
    <property type="entry name" value="Thioredoxin-like_sf"/>
</dbReference>
<dbReference type="RefSeq" id="WP_346229077.1">
    <property type="nucleotide sequence ID" value="NZ_JBDJAW010000030.1"/>
</dbReference>
<evidence type="ECO:0000256" key="1">
    <source>
        <dbReference type="SAM" id="Phobius"/>
    </source>
</evidence>
<protein>
    <recommendedName>
        <fullName evidence="4">Thioredoxin domain-containing protein</fullName>
    </recommendedName>
</protein>
<dbReference type="Gene3D" id="3.40.30.10">
    <property type="entry name" value="Glutaredoxin"/>
    <property type="match status" value="1"/>
</dbReference>
<keyword evidence="1" id="KW-1133">Transmembrane helix</keyword>
<evidence type="ECO:0000313" key="3">
    <source>
        <dbReference type="Proteomes" id="UP001447516"/>
    </source>
</evidence>
<feature type="transmembrane region" description="Helical" evidence="1">
    <location>
        <begin position="6"/>
        <end position="27"/>
    </location>
</feature>
<dbReference type="EMBL" id="JBDJAW010000030">
    <property type="protein sequence ID" value="MEN3539170.1"/>
    <property type="molecule type" value="Genomic_DNA"/>
</dbReference>
<dbReference type="SUPFAM" id="SSF52833">
    <property type="entry name" value="Thioredoxin-like"/>
    <property type="match status" value="1"/>
</dbReference>
<evidence type="ECO:0008006" key="4">
    <source>
        <dbReference type="Google" id="ProtNLM"/>
    </source>
</evidence>
<dbReference type="Proteomes" id="UP001447516">
    <property type="component" value="Unassembled WGS sequence"/>
</dbReference>
<name>A0ABV0AV72_9ACTN</name>